<sequence>MRSINETILSVYVSEPQRRSVGCLEPPRCVELLYYPMYRSEVLHCSAASAQRGETGRNYVQCPMYRRCCWDVLCTRSIRSIRTAHRRSSCTSPAQQALFAFLRCCNLHSKLRPDPCLTSPQKQVACPPHVSNHDRRSRVEVVSARSVGSLLIREGASG</sequence>
<proteinExistence type="predicted"/>
<dbReference type="GeneID" id="54482067"/>
<evidence type="ECO:0000313" key="1">
    <source>
        <dbReference type="EMBL" id="KAF2758470.1"/>
    </source>
</evidence>
<evidence type="ECO:0000313" key="2">
    <source>
        <dbReference type="Proteomes" id="UP000799437"/>
    </source>
</evidence>
<dbReference type="AlphaFoldDB" id="A0A6A6W955"/>
<gene>
    <name evidence="1" type="ORF">EJ05DRAFT_352092</name>
</gene>
<name>A0A6A6W955_9PEZI</name>
<protein>
    <submittedName>
        <fullName evidence="1">Uncharacterized protein</fullName>
    </submittedName>
</protein>
<keyword evidence="2" id="KW-1185">Reference proteome</keyword>
<dbReference type="Proteomes" id="UP000799437">
    <property type="component" value="Unassembled WGS sequence"/>
</dbReference>
<organism evidence="1 2">
    <name type="scientific">Pseudovirgaria hyperparasitica</name>
    <dbReference type="NCBI Taxonomy" id="470096"/>
    <lineage>
        <taxon>Eukaryota</taxon>
        <taxon>Fungi</taxon>
        <taxon>Dikarya</taxon>
        <taxon>Ascomycota</taxon>
        <taxon>Pezizomycotina</taxon>
        <taxon>Dothideomycetes</taxon>
        <taxon>Dothideomycetes incertae sedis</taxon>
        <taxon>Acrospermales</taxon>
        <taxon>Acrospermaceae</taxon>
        <taxon>Pseudovirgaria</taxon>
    </lineage>
</organism>
<accession>A0A6A6W955</accession>
<dbReference type="EMBL" id="ML996571">
    <property type="protein sequence ID" value="KAF2758470.1"/>
    <property type="molecule type" value="Genomic_DNA"/>
</dbReference>
<dbReference type="RefSeq" id="XP_033600921.1">
    <property type="nucleotide sequence ID" value="XM_033741013.1"/>
</dbReference>
<reference evidence="1" key="1">
    <citation type="journal article" date="2020" name="Stud. Mycol.">
        <title>101 Dothideomycetes genomes: a test case for predicting lifestyles and emergence of pathogens.</title>
        <authorList>
            <person name="Haridas S."/>
            <person name="Albert R."/>
            <person name="Binder M."/>
            <person name="Bloem J."/>
            <person name="Labutti K."/>
            <person name="Salamov A."/>
            <person name="Andreopoulos B."/>
            <person name="Baker S."/>
            <person name="Barry K."/>
            <person name="Bills G."/>
            <person name="Bluhm B."/>
            <person name="Cannon C."/>
            <person name="Castanera R."/>
            <person name="Culley D."/>
            <person name="Daum C."/>
            <person name="Ezra D."/>
            <person name="Gonzalez J."/>
            <person name="Henrissat B."/>
            <person name="Kuo A."/>
            <person name="Liang C."/>
            <person name="Lipzen A."/>
            <person name="Lutzoni F."/>
            <person name="Magnuson J."/>
            <person name="Mondo S."/>
            <person name="Nolan M."/>
            <person name="Ohm R."/>
            <person name="Pangilinan J."/>
            <person name="Park H.-J."/>
            <person name="Ramirez L."/>
            <person name="Alfaro M."/>
            <person name="Sun H."/>
            <person name="Tritt A."/>
            <person name="Yoshinaga Y."/>
            <person name="Zwiers L.-H."/>
            <person name="Turgeon B."/>
            <person name="Goodwin S."/>
            <person name="Spatafora J."/>
            <person name="Crous P."/>
            <person name="Grigoriev I."/>
        </authorList>
    </citation>
    <scope>NUCLEOTIDE SEQUENCE</scope>
    <source>
        <strain evidence="1">CBS 121739</strain>
    </source>
</reference>